<proteinExistence type="predicted"/>
<organism evidence="1">
    <name type="scientific">Clostridium tertium</name>
    <dbReference type="NCBI Taxonomy" id="1559"/>
    <lineage>
        <taxon>Bacteria</taxon>
        <taxon>Bacillati</taxon>
        <taxon>Bacillota</taxon>
        <taxon>Clostridia</taxon>
        <taxon>Eubacteriales</taxon>
        <taxon>Clostridiaceae</taxon>
        <taxon>Clostridium</taxon>
    </lineage>
</organism>
<sequence length="247" mass="29744">MILMGKENISEKCVQELEIYNSKDDEPQSSVIESSDYDFAVSKYSKDDFRYNFVSKYIEYFKDIYGVDIFNCKFERPDNDSKFINFYIYLWGADPDINYRIEDKNNNYKKVFYEILKNNKLSGITETTYIQFFVKDIFKTMICHSSNCAWRDINNDIKSKFPEVKSINYWNTFYIFINADNFEKAVSDKNYLNEIRIYCYEAAKKYDIDNVLEYSNFHIRVDNYKNYHEIGGQHYFNSDCMFNCHII</sequence>
<accession>A0A6N2Y6W0</accession>
<dbReference type="RefSeq" id="WP_156624226.1">
    <property type="nucleotide sequence ID" value="NZ_CACRTO010000005.1"/>
</dbReference>
<dbReference type="AlphaFoldDB" id="A0A6N2Y6W0"/>
<gene>
    <name evidence="1" type="ORF">CTLFYP3_00246</name>
</gene>
<evidence type="ECO:0000313" key="1">
    <source>
        <dbReference type="EMBL" id="VYT61682.1"/>
    </source>
</evidence>
<reference evidence="1" key="1">
    <citation type="submission" date="2019-11" db="EMBL/GenBank/DDBJ databases">
        <authorList>
            <person name="Feng L."/>
        </authorList>
    </citation>
    <scope>NUCLEOTIDE SEQUENCE</scope>
    <source>
        <strain evidence="1">CTertiumLFYP3</strain>
    </source>
</reference>
<dbReference type="EMBL" id="CACRTO010000005">
    <property type="protein sequence ID" value="VYT61682.1"/>
    <property type="molecule type" value="Genomic_DNA"/>
</dbReference>
<name>A0A6N2Y6W0_9CLOT</name>
<protein>
    <submittedName>
        <fullName evidence="1">Uncharacterized protein</fullName>
    </submittedName>
</protein>